<evidence type="ECO:0000313" key="1">
    <source>
        <dbReference type="EMBL" id="SFN03525.1"/>
    </source>
</evidence>
<dbReference type="Proteomes" id="UP000242222">
    <property type="component" value="Unassembled WGS sequence"/>
</dbReference>
<gene>
    <name evidence="1" type="ORF">SAMN05216516_1027</name>
</gene>
<accession>A0A1I4VQY6</accession>
<sequence>MSHQLAWPNFLSDLIRILVDRAVAQGAEPEDYLFDVKLSLNLLGEVGYEPAIQPVRSLLD</sequence>
<proteinExistence type="predicted"/>
<dbReference type="EMBL" id="FOVC01000002">
    <property type="protein sequence ID" value="SFN03525.1"/>
    <property type="molecule type" value="Genomic_DNA"/>
</dbReference>
<keyword evidence="2" id="KW-1185">Reference proteome</keyword>
<evidence type="ECO:0000313" key="2">
    <source>
        <dbReference type="Proteomes" id="UP000242222"/>
    </source>
</evidence>
<protein>
    <submittedName>
        <fullName evidence="1">Uncharacterized protein</fullName>
    </submittedName>
</protein>
<reference evidence="2" key="1">
    <citation type="submission" date="2016-10" db="EMBL/GenBank/DDBJ databases">
        <authorList>
            <person name="Varghese N."/>
            <person name="Submissions S."/>
        </authorList>
    </citation>
    <scope>NUCLEOTIDE SEQUENCE [LARGE SCALE GENOMIC DNA]</scope>
    <source>
        <strain evidence="2">N6PO6</strain>
    </source>
</reference>
<dbReference type="AlphaFoldDB" id="A0A1I4VQY6"/>
<name>A0A1I4VQY6_9GAMM</name>
<organism evidence="1 2">
    <name type="scientific">Izhakiella capsodis</name>
    <dbReference type="NCBI Taxonomy" id="1367852"/>
    <lineage>
        <taxon>Bacteria</taxon>
        <taxon>Pseudomonadati</taxon>
        <taxon>Pseudomonadota</taxon>
        <taxon>Gammaproteobacteria</taxon>
        <taxon>Enterobacterales</taxon>
        <taxon>Erwiniaceae</taxon>
        <taxon>Izhakiella</taxon>
    </lineage>
</organism>